<proteinExistence type="predicted"/>
<protein>
    <submittedName>
        <fullName evidence="1">Uncharacterized protein</fullName>
    </submittedName>
</protein>
<gene>
    <name evidence="1" type="ORF">SDC9_197967</name>
</gene>
<evidence type="ECO:0000313" key="1">
    <source>
        <dbReference type="EMBL" id="MPN50341.1"/>
    </source>
</evidence>
<comment type="caution">
    <text evidence="1">The sequence shown here is derived from an EMBL/GenBank/DDBJ whole genome shotgun (WGS) entry which is preliminary data.</text>
</comment>
<organism evidence="1">
    <name type="scientific">bioreactor metagenome</name>
    <dbReference type="NCBI Taxonomy" id="1076179"/>
    <lineage>
        <taxon>unclassified sequences</taxon>
        <taxon>metagenomes</taxon>
        <taxon>ecological metagenomes</taxon>
    </lineage>
</organism>
<dbReference type="AlphaFoldDB" id="A0A645IGA9"/>
<sequence length="60" mass="6862">MQMLTHTGDKRRGEPGLYLLTFEIQHVLSGWACIPGTARQAQHAVFFLPHIAQRFQRWGG</sequence>
<dbReference type="EMBL" id="VSSQ01114439">
    <property type="protein sequence ID" value="MPN50341.1"/>
    <property type="molecule type" value="Genomic_DNA"/>
</dbReference>
<reference evidence="1" key="1">
    <citation type="submission" date="2019-08" db="EMBL/GenBank/DDBJ databases">
        <authorList>
            <person name="Kucharzyk K."/>
            <person name="Murdoch R.W."/>
            <person name="Higgins S."/>
            <person name="Loffler F."/>
        </authorList>
    </citation>
    <scope>NUCLEOTIDE SEQUENCE</scope>
</reference>
<name>A0A645IGA9_9ZZZZ</name>
<accession>A0A645IGA9</accession>